<dbReference type="EMBL" id="OY731398">
    <property type="protein sequence ID" value="CAJ1903827.1"/>
    <property type="molecule type" value="Genomic_DNA"/>
</dbReference>
<accession>A0AA86VBF9</accession>
<dbReference type="AlphaFoldDB" id="A0AA86VBF9"/>
<proteinExistence type="predicted"/>
<reference evidence="1" key="1">
    <citation type="submission" date="2023-10" db="EMBL/GenBank/DDBJ databases">
        <authorList>
            <person name="Domelevo Entfellner J.-B."/>
        </authorList>
    </citation>
    <scope>NUCLEOTIDE SEQUENCE</scope>
</reference>
<dbReference type="Gramene" id="rna-AYBTSS11_LOCUS3243">
    <property type="protein sequence ID" value="CAJ1903827.1"/>
    <property type="gene ID" value="gene-AYBTSS11_LOCUS3243"/>
</dbReference>
<protein>
    <submittedName>
        <fullName evidence="1">Uncharacterized protein</fullName>
    </submittedName>
</protein>
<evidence type="ECO:0000313" key="1">
    <source>
        <dbReference type="EMBL" id="CAJ1903827.1"/>
    </source>
</evidence>
<organism evidence="1 2">
    <name type="scientific">Sphenostylis stenocarpa</name>
    <dbReference type="NCBI Taxonomy" id="92480"/>
    <lineage>
        <taxon>Eukaryota</taxon>
        <taxon>Viridiplantae</taxon>
        <taxon>Streptophyta</taxon>
        <taxon>Embryophyta</taxon>
        <taxon>Tracheophyta</taxon>
        <taxon>Spermatophyta</taxon>
        <taxon>Magnoliopsida</taxon>
        <taxon>eudicotyledons</taxon>
        <taxon>Gunneridae</taxon>
        <taxon>Pentapetalae</taxon>
        <taxon>rosids</taxon>
        <taxon>fabids</taxon>
        <taxon>Fabales</taxon>
        <taxon>Fabaceae</taxon>
        <taxon>Papilionoideae</taxon>
        <taxon>50 kb inversion clade</taxon>
        <taxon>NPAAA clade</taxon>
        <taxon>indigoferoid/millettioid clade</taxon>
        <taxon>Phaseoleae</taxon>
        <taxon>Sphenostylis</taxon>
    </lineage>
</organism>
<dbReference type="Proteomes" id="UP001189624">
    <property type="component" value="Chromosome 1"/>
</dbReference>
<evidence type="ECO:0000313" key="2">
    <source>
        <dbReference type="Proteomes" id="UP001189624"/>
    </source>
</evidence>
<gene>
    <name evidence="1" type="ORF">AYBTSS11_LOCUS3243</name>
</gene>
<sequence length="62" mass="7440">MNLVHNVELGVTKVIRISNSNWAYMFEEMYDPKERMVLLKEEDGIYFLMKKVNGNDEEWRGK</sequence>
<keyword evidence="2" id="KW-1185">Reference proteome</keyword>
<name>A0AA86VBF9_9FABA</name>